<comment type="caution">
    <text evidence="2">The sequence shown here is derived from an EMBL/GenBank/DDBJ whole genome shotgun (WGS) entry which is preliminary data.</text>
</comment>
<gene>
    <name evidence="2" type="ORF">BLS_008694</name>
    <name evidence="3" type="ORF">EG328_009273</name>
</gene>
<dbReference type="EMBL" id="WNWQ01000075">
    <property type="protein sequence ID" value="KAE9980496.1"/>
    <property type="molecule type" value="Genomic_DNA"/>
</dbReference>
<dbReference type="EMBL" id="WNWS01000055">
    <property type="protein sequence ID" value="KAE9984016.1"/>
    <property type="molecule type" value="Genomic_DNA"/>
</dbReference>
<feature type="compositionally biased region" description="Polar residues" evidence="1">
    <location>
        <begin position="151"/>
        <end position="169"/>
    </location>
</feature>
<feature type="region of interest" description="Disordered" evidence="1">
    <location>
        <begin position="1"/>
        <end position="300"/>
    </location>
</feature>
<evidence type="ECO:0000256" key="1">
    <source>
        <dbReference type="SAM" id="MobiDB-lite"/>
    </source>
</evidence>
<protein>
    <submittedName>
        <fullName evidence="2">Uncharacterized protein</fullName>
    </submittedName>
</protein>
<evidence type="ECO:0000313" key="4">
    <source>
        <dbReference type="Proteomes" id="UP000433883"/>
    </source>
</evidence>
<reference evidence="2 4" key="1">
    <citation type="submission" date="2019-11" db="EMBL/GenBank/DDBJ databases">
        <title>Venturia inaequalis Genome Resource.</title>
        <authorList>
            <person name="Lichtner F.J."/>
        </authorList>
    </citation>
    <scope>NUCLEOTIDE SEQUENCE [LARGE SCALE GENOMIC DNA]</scope>
    <source>
        <strain evidence="3 5">120213</strain>
        <strain evidence="2">Bline_iso_100314</strain>
    </source>
</reference>
<dbReference type="AlphaFoldDB" id="A0A8H3V3Q7"/>
<dbReference type="Proteomes" id="UP000447873">
    <property type="component" value="Unassembled WGS sequence"/>
</dbReference>
<feature type="compositionally biased region" description="Low complexity" evidence="1">
    <location>
        <begin position="210"/>
        <end position="238"/>
    </location>
</feature>
<evidence type="ECO:0000313" key="2">
    <source>
        <dbReference type="EMBL" id="KAE9980496.1"/>
    </source>
</evidence>
<organism evidence="2 4">
    <name type="scientific">Venturia inaequalis</name>
    <name type="common">Apple scab fungus</name>
    <dbReference type="NCBI Taxonomy" id="5025"/>
    <lineage>
        <taxon>Eukaryota</taxon>
        <taxon>Fungi</taxon>
        <taxon>Dikarya</taxon>
        <taxon>Ascomycota</taxon>
        <taxon>Pezizomycotina</taxon>
        <taxon>Dothideomycetes</taxon>
        <taxon>Pleosporomycetidae</taxon>
        <taxon>Venturiales</taxon>
        <taxon>Venturiaceae</taxon>
        <taxon>Venturia</taxon>
    </lineage>
</organism>
<name>A0A8H3V3Q7_VENIN</name>
<feature type="compositionally biased region" description="Polar residues" evidence="1">
    <location>
        <begin position="42"/>
        <end position="51"/>
    </location>
</feature>
<accession>A0A8H3V3Q7</accession>
<feature type="compositionally biased region" description="Polar residues" evidence="1">
    <location>
        <begin position="267"/>
        <end position="277"/>
    </location>
</feature>
<evidence type="ECO:0000313" key="5">
    <source>
        <dbReference type="Proteomes" id="UP000447873"/>
    </source>
</evidence>
<feature type="compositionally biased region" description="Low complexity" evidence="1">
    <location>
        <begin position="174"/>
        <end position="184"/>
    </location>
</feature>
<sequence length="530" mass="56674">MADYPKSPAKSKLQAPTSYSGIPRQDGIKPRSMLLPPGSMVAGTQRTTRSSIAAPKQRPVTTSFSGGDLPNLADLRAQFAEEEEGPGSPGSASTVSQEKEDARAAAHAKLTGGGDSKIQSIAKPKAGIARTQTLRKPGTVGERPQSMLPPTRNQAASTTRNSRPLSTLVESKRPAASRPVSSASTGSTKSLTDAVASRSKLPPPAKAPGLRRALTTTSATRHTRAQSALPAAPAAQGGANSGLPRIGLNRRPTLEINPSLGPKPAFNTLQQHYSPQKTRGPKPASATLIHSQPPSTDSSLPLETQLLQARLLQLSILHRDAVPALHSWETSARLKLSQKFKAVAQQCQFVQEKELQVRRDANVSALKEWCGGDSASLAENTQILSHVVAETTQLLEPGGRVEEVIGVFSDWLGLVEGIWNLREDNRGSDCIGSEFDFIDGLGETWEAEAAGLGRRLGGLGRMVEGLDMPRKESSLWDLMSLVKLLIEGAVEELGVVGKVQREVVEREKRWVDERLEGMGADIESVLVGVW</sequence>
<feature type="compositionally biased region" description="Polar residues" evidence="1">
    <location>
        <begin position="288"/>
        <end position="299"/>
    </location>
</feature>
<proteinExistence type="predicted"/>
<evidence type="ECO:0000313" key="3">
    <source>
        <dbReference type="EMBL" id="KAE9984016.1"/>
    </source>
</evidence>
<dbReference type="Proteomes" id="UP000433883">
    <property type="component" value="Unassembled WGS sequence"/>
</dbReference>